<dbReference type="Proteomes" id="UP000324285">
    <property type="component" value="Chromosome"/>
</dbReference>
<protein>
    <submittedName>
        <fullName evidence="4">Glutathione S-transferase family protein</fullName>
    </submittedName>
</protein>
<dbReference type="InterPro" id="IPR040079">
    <property type="entry name" value="Glutathione_S-Trfase"/>
</dbReference>
<dbReference type="InterPro" id="IPR036282">
    <property type="entry name" value="Glutathione-S-Trfase_C_sf"/>
</dbReference>
<feature type="domain" description="GST C-terminal" evidence="3">
    <location>
        <begin position="83"/>
        <end position="202"/>
    </location>
</feature>
<dbReference type="RefSeq" id="WP_149286396.1">
    <property type="nucleotide sequence ID" value="NZ_CP038437.2"/>
</dbReference>
<comment type="similarity">
    <text evidence="1">Belongs to the GST superfamily.</text>
</comment>
<reference evidence="4" key="1">
    <citation type="submission" date="2021-02" db="EMBL/GenBank/DDBJ databases">
        <title>Strain Y2R2, a novel species of the genus Halomonas.</title>
        <authorList>
            <person name="Huang H."/>
        </authorList>
    </citation>
    <scope>NUCLEOTIDE SEQUENCE</scope>
    <source>
        <strain evidence="4">Y2R2</strain>
    </source>
</reference>
<dbReference type="Gene3D" id="3.40.30.10">
    <property type="entry name" value="Glutaredoxin"/>
    <property type="match status" value="1"/>
</dbReference>
<dbReference type="InterPro" id="IPR004045">
    <property type="entry name" value="Glutathione_S-Trfase_N"/>
</dbReference>
<sequence length="202" mass="22926">MNLYGDSRSGNCYKIKLLASFLEIRMVWIDVDVLVGETRREDFLGRNPNGKIPLLELDDGRCLSESNAILHYLAEGSGWLPTDRYEHAKVLQWQNFEQYSHEPYIAVARFIAVYQGLPEERRSEYESKHEGGYKALSIMEHQLDATPFLTGELPTIADISLYAYTHVAHEGGFELDSFPAIRAWLKRLEALPGYVPMSGSGP</sequence>
<dbReference type="Gene3D" id="1.20.1050.10">
    <property type="match status" value="1"/>
</dbReference>
<dbReference type="KEGG" id="hbh:E4T21_18245"/>
<proteinExistence type="inferred from homology"/>
<evidence type="ECO:0000313" key="4">
    <source>
        <dbReference type="EMBL" id="QEM83274.1"/>
    </source>
</evidence>
<evidence type="ECO:0000313" key="5">
    <source>
        <dbReference type="Proteomes" id="UP000324285"/>
    </source>
</evidence>
<dbReference type="AlphaFoldDB" id="A0A5C1NIY9"/>
<evidence type="ECO:0000259" key="3">
    <source>
        <dbReference type="PROSITE" id="PS50405"/>
    </source>
</evidence>
<gene>
    <name evidence="4" type="ORF">E4T21_18245</name>
</gene>
<dbReference type="SUPFAM" id="SSF52833">
    <property type="entry name" value="Thioredoxin-like"/>
    <property type="match status" value="1"/>
</dbReference>
<name>A0A5C1NIY9_9GAMM</name>
<dbReference type="OrthoDB" id="9797500at2"/>
<keyword evidence="5" id="KW-1185">Reference proteome</keyword>
<accession>A0A5C1NIY9</accession>
<dbReference type="SFLD" id="SFLDS00019">
    <property type="entry name" value="Glutathione_Transferase_(cytos"/>
    <property type="match status" value="1"/>
</dbReference>
<dbReference type="PROSITE" id="PS50405">
    <property type="entry name" value="GST_CTER"/>
    <property type="match status" value="1"/>
</dbReference>
<dbReference type="PROSITE" id="PS50404">
    <property type="entry name" value="GST_NTER"/>
    <property type="match status" value="1"/>
</dbReference>
<evidence type="ECO:0000256" key="1">
    <source>
        <dbReference type="RuleBase" id="RU003494"/>
    </source>
</evidence>
<dbReference type="EMBL" id="CP038437">
    <property type="protein sequence ID" value="QEM83274.1"/>
    <property type="molecule type" value="Genomic_DNA"/>
</dbReference>
<dbReference type="SFLD" id="SFLDG01151">
    <property type="entry name" value="Main.2:_Nu-like"/>
    <property type="match status" value="1"/>
</dbReference>
<dbReference type="Pfam" id="PF00043">
    <property type="entry name" value="GST_C"/>
    <property type="match status" value="1"/>
</dbReference>
<evidence type="ECO:0000259" key="2">
    <source>
        <dbReference type="PROSITE" id="PS50404"/>
    </source>
</evidence>
<dbReference type="Pfam" id="PF02798">
    <property type="entry name" value="GST_N"/>
    <property type="match status" value="1"/>
</dbReference>
<dbReference type="GO" id="GO:0016740">
    <property type="term" value="F:transferase activity"/>
    <property type="evidence" value="ECO:0007669"/>
    <property type="project" value="UniProtKB-KW"/>
</dbReference>
<dbReference type="SUPFAM" id="SSF47616">
    <property type="entry name" value="GST C-terminal domain-like"/>
    <property type="match status" value="1"/>
</dbReference>
<dbReference type="InterPro" id="IPR036249">
    <property type="entry name" value="Thioredoxin-like_sf"/>
</dbReference>
<dbReference type="PANTHER" id="PTHR44051:SF2">
    <property type="entry name" value="HYPOTHETICAL GLUTATHIONE S-TRANSFERASE LIKE PROTEIN"/>
    <property type="match status" value="1"/>
</dbReference>
<dbReference type="SFLD" id="SFLDG00358">
    <property type="entry name" value="Main_(cytGST)"/>
    <property type="match status" value="1"/>
</dbReference>
<feature type="domain" description="GST N-terminal" evidence="2">
    <location>
        <begin position="1"/>
        <end position="81"/>
    </location>
</feature>
<dbReference type="PANTHER" id="PTHR44051">
    <property type="entry name" value="GLUTATHIONE S-TRANSFERASE-RELATED"/>
    <property type="match status" value="1"/>
</dbReference>
<dbReference type="CDD" id="cd03056">
    <property type="entry name" value="GST_N_4"/>
    <property type="match status" value="1"/>
</dbReference>
<organism evidence="4 5">
    <name type="scientific">Halomonas binhaiensis</name>
    <dbReference type="NCBI Taxonomy" id="2562282"/>
    <lineage>
        <taxon>Bacteria</taxon>
        <taxon>Pseudomonadati</taxon>
        <taxon>Pseudomonadota</taxon>
        <taxon>Gammaproteobacteria</taxon>
        <taxon>Oceanospirillales</taxon>
        <taxon>Halomonadaceae</taxon>
        <taxon>Halomonas</taxon>
    </lineage>
</organism>
<dbReference type="InterPro" id="IPR010987">
    <property type="entry name" value="Glutathione-S-Trfase_C-like"/>
</dbReference>
<dbReference type="InterPro" id="IPR004046">
    <property type="entry name" value="GST_C"/>
</dbReference>